<evidence type="ECO:0000256" key="1">
    <source>
        <dbReference type="ARBA" id="ARBA00022559"/>
    </source>
</evidence>
<comment type="caution">
    <text evidence="4">The sequence shown here is derived from an EMBL/GenBank/DDBJ whole genome shotgun (WGS) entry which is preliminary data.</text>
</comment>
<gene>
    <name evidence="4" type="ORF">ACFFLH_14885</name>
</gene>
<dbReference type="EMBL" id="JBHLZN010000005">
    <property type="protein sequence ID" value="MFB9887700.1"/>
    <property type="molecule type" value="Genomic_DNA"/>
</dbReference>
<feature type="domain" description="Thioredoxin" evidence="3">
    <location>
        <begin position="2"/>
        <end position="164"/>
    </location>
</feature>
<dbReference type="InterPro" id="IPR037944">
    <property type="entry name" value="PRX5-like"/>
</dbReference>
<dbReference type="Gene3D" id="3.40.30.10">
    <property type="entry name" value="Glutaredoxin"/>
    <property type="match status" value="1"/>
</dbReference>
<dbReference type="Proteomes" id="UP001589628">
    <property type="component" value="Unassembled WGS sequence"/>
</dbReference>
<organism evidence="4 5">
    <name type="scientific">Balneatrix alpica</name>
    <dbReference type="NCBI Taxonomy" id="75684"/>
    <lineage>
        <taxon>Bacteria</taxon>
        <taxon>Pseudomonadati</taxon>
        <taxon>Pseudomonadota</taxon>
        <taxon>Gammaproteobacteria</taxon>
        <taxon>Oceanospirillales</taxon>
        <taxon>Balneatrichaceae</taxon>
        <taxon>Balneatrix</taxon>
    </lineage>
</organism>
<sequence>MSHSGHPLPSQPLWSLVDGQPQAAPAAEHLAQHRSLLVSVPGAFTPTCHNRHLPALAAAWPDLQAAGITQLFCMAANDAFVMQAWLTSLDLGIPIQGLSDPDAQFAEALGLASDASQRGMGKRGKRFCLLVEQGLIRHTWIDEPGQFVQTHPDTILQWLQTHQNQLT</sequence>
<reference evidence="4 5" key="1">
    <citation type="submission" date="2024-09" db="EMBL/GenBank/DDBJ databases">
        <authorList>
            <person name="Sun Q."/>
            <person name="Mori K."/>
        </authorList>
    </citation>
    <scope>NUCLEOTIDE SEQUENCE [LARGE SCALE GENOMIC DNA]</scope>
    <source>
        <strain evidence="4 5">ATCC 51285</strain>
    </source>
</reference>
<dbReference type="Pfam" id="PF08534">
    <property type="entry name" value="Redoxin"/>
    <property type="match status" value="1"/>
</dbReference>
<dbReference type="InterPro" id="IPR036249">
    <property type="entry name" value="Thioredoxin-like_sf"/>
</dbReference>
<keyword evidence="5" id="KW-1185">Reference proteome</keyword>
<dbReference type="PANTHER" id="PTHR10430">
    <property type="entry name" value="PEROXIREDOXIN"/>
    <property type="match status" value="1"/>
</dbReference>
<dbReference type="PANTHER" id="PTHR10430:SF16">
    <property type="entry name" value="PEROXIREDOXIN-5, MITOCHONDRIAL"/>
    <property type="match status" value="1"/>
</dbReference>
<evidence type="ECO:0000313" key="4">
    <source>
        <dbReference type="EMBL" id="MFB9887700.1"/>
    </source>
</evidence>
<dbReference type="InterPro" id="IPR013740">
    <property type="entry name" value="Redoxin"/>
</dbReference>
<evidence type="ECO:0000313" key="5">
    <source>
        <dbReference type="Proteomes" id="UP001589628"/>
    </source>
</evidence>
<evidence type="ECO:0000256" key="2">
    <source>
        <dbReference type="ARBA" id="ARBA00023002"/>
    </source>
</evidence>
<keyword evidence="2" id="KW-0560">Oxidoreductase</keyword>
<keyword evidence="1" id="KW-0575">Peroxidase</keyword>
<dbReference type="PROSITE" id="PS51352">
    <property type="entry name" value="THIOREDOXIN_2"/>
    <property type="match status" value="1"/>
</dbReference>
<dbReference type="RefSeq" id="WP_051527513.1">
    <property type="nucleotide sequence ID" value="NZ_JBHLZN010000005.1"/>
</dbReference>
<evidence type="ECO:0000259" key="3">
    <source>
        <dbReference type="PROSITE" id="PS51352"/>
    </source>
</evidence>
<name>A0ABV5ZFU3_9GAMM</name>
<dbReference type="InterPro" id="IPR013766">
    <property type="entry name" value="Thioredoxin_domain"/>
</dbReference>
<protein>
    <submittedName>
        <fullName evidence="4">Redoxin family protein</fullName>
    </submittedName>
</protein>
<dbReference type="SUPFAM" id="SSF52833">
    <property type="entry name" value="Thioredoxin-like"/>
    <property type="match status" value="1"/>
</dbReference>
<proteinExistence type="predicted"/>
<accession>A0ABV5ZFU3</accession>